<dbReference type="RefSeq" id="WP_136451300.1">
    <property type="nucleotide sequence ID" value="NZ_SSTI01000004.1"/>
</dbReference>
<accession>A0ABY2QJN4</accession>
<dbReference type="InterPro" id="IPR013520">
    <property type="entry name" value="Ribonucl_H"/>
</dbReference>
<comment type="caution">
    <text evidence="2">The sequence shown here is derived from an EMBL/GenBank/DDBJ whole genome shotgun (WGS) entry which is preliminary data.</text>
</comment>
<protein>
    <submittedName>
        <fullName evidence="2">DNA polymerase III subunit epsilon</fullName>
    </submittedName>
</protein>
<dbReference type="Gene3D" id="3.30.420.10">
    <property type="entry name" value="Ribonuclease H-like superfamily/Ribonuclease H"/>
    <property type="match status" value="1"/>
</dbReference>
<dbReference type="SUPFAM" id="SSF53098">
    <property type="entry name" value="Ribonuclease H-like"/>
    <property type="match status" value="1"/>
</dbReference>
<feature type="domain" description="Exonuclease" evidence="1">
    <location>
        <begin position="41"/>
        <end position="203"/>
    </location>
</feature>
<dbReference type="PANTHER" id="PTHR30231">
    <property type="entry name" value="DNA POLYMERASE III SUBUNIT EPSILON"/>
    <property type="match status" value="1"/>
</dbReference>
<evidence type="ECO:0000313" key="2">
    <source>
        <dbReference type="EMBL" id="THG40689.1"/>
    </source>
</evidence>
<dbReference type="InterPro" id="IPR012337">
    <property type="entry name" value="RNaseH-like_sf"/>
</dbReference>
<evidence type="ECO:0000313" key="3">
    <source>
        <dbReference type="Proteomes" id="UP000308038"/>
    </source>
</evidence>
<dbReference type="Pfam" id="PF00929">
    <property type="entry name" value="RNase_T"/>
    <property type="match status" value="1"/>
</dbReference>
<gene>
    <name evidence="2" type="ORF">E5988_07740</name>
</gene>
<dbReference type="PANTHER" id="PTHR30231:SF37">
    <property type="entry name" value="EXODEOXYRIBONUCLEASE 10"/>
    <property type="match status" value="1"/>
</dbReference>
<reference evidence="2 3" key="1">
    <citation type="submission" date="2019-04" db="EMBL/GenBank/DDBJ databases">
        <title>Microbes associate with the intestines of laboratory mice.</title>
        <authorList>
            <person name="Navarre W."/>
            <person name="Wong E."/>
            <person name="Huang K.C."/>
            <person name="Tropini C."/>
            <person name="Ng K."/>
            <person name="Yu B."/>
        </authorList>
    </citation>
    <scope>NUCLEOTIDE SEQUENCE [LARGE SCALE GENOMIC DNA]</scope>
    <source>
        <strain evidence="2 3">NM83_B4-11</strain>
    </source>
</reference>
<dbReference type="EMBL" id="SSTI01000004">
    <property type="protein sequence ID" value="THG40689.1"/>
    <property type="molecule type" value="Genomic_DNA"/>
</dbReference>
<dbReference type="CDD" id="cd06127">
    <property type="entry name" value="DEDDh"/>
    <property type="match status" value="1"/>
</dbReference>
<organism evidence="2 3">
    <name type="scientific">Sphingomonas olei</name>
    <dbReference type="NCBI Taxonomy" id="1886787"/>
    <lineage>
        <taxon>Bacteria</taxon>
        <taxon>Pseudomonadati</taxon>
        <taxon>Pseudomonadota</taxon>
        <taxon>Alphaproteobacteria</taxon>
        <taxon>Sphingomonadales</taxon>
        <taxon>Sphingomonadaceae</taxon>
        <taxon>Sphingomonas</taxon>
    </lineage>
</organism>
<keyword evidence="3" id="KW-1185">Reference proteome</keyword>
<evidence type="ECO:0000259" key="1">
    <source>
        <dbReference type="SMART" id="SM00479"/>
    </source>
</evidence>
<proteinExistence type="predicted"/>
<dbReference type="SMART" id="SM00479">
    <property type="entry name" value="EXOIII"/>
    <property type="match status" value="1"/>
</dbReference>
<dbReference type="InterPro" id="IPR036397">
    <property type="entry name" value="RNaseH_sf"/>
</dbReference>
<dbReference type="Proteomes" id="UP000308038">
    <property type="component" value="Unassembled WGS sequence"/>
</dbReference>
<sequence length="301" mass="33200">MLKQHSDAAPDVAGEFRLLRRLDVREGETGAGGRVNTTIGVVVDVETSGLGADDVIVELALRRFRCDPDGLIVKIDRGYSWLEDPGRELPADIVRLTGITDADLAGQAIDDDTVVRLLSSADFVCAHNAAFDRGHIERRLPAAAGLNWACSCADIDWRASGFDGRSLGWLLAQAGFFHGAHRARDDVDAVIALLAHQLPSGGTALSEMLATARSPSWRFRAIGAAFELKDVLRGRGYRWDGEREPKCWWRDVPDARRTEEEWWLAGHIYSVDARPKALGPMIEKVTWRERYAPAPRPAGRP</sequence>
<name>A0ABY2QJN4_9SPHN</name>
<dbReference type="NCBIfam" id="NF006615">
    <property type="entry name" value="PRK09182.1"/>
    <property type="match status" value="1"/>
</dbReference>